<evidence type="ECO:0000313" key="2">
    <source>
        <dbReference type="Proteomes" id="UP000199544"/>
    </source>
</evidence>
<dbReference type="PANTHER" id="PTHR41260">
    <property type="entry name" value="PROTEIN ECSC"/>
    <property type="match status" value="1"/>
</dbReference>
<sequence>MFTIESLEFLQKELESVQKWEKDQKDLWFWEKLGRIPFKLLDKITPKFLQDKALQIVDEIGSYVQTGGKYLVSEKSILKKFKETGSLPEEFAAPDIANLPLGSMDQTASYFKSARTKMATVQGATTGVGGLFTLGIDIPIILGLSLKTLQEIAISYGYDPTSKEERIFIIKCLQFASSDYVGKRAILEELSMKDDERNRHAISQLQGWREVIAAYRDNFGWKKLFQLVPVAGMVFGAFINKSTIDEVAETGMMLYRKRRILERIHQLEQKPADE</sequence>
<protein>
    <submittedName>
        <fullName evidence="1">EcsC protein family protein</fullName>
    </submittedName>
</protein>
<dbReference type="RefSeq" id="WP_090239249.1">
    <property type="nucleotide sequence ID" value="NZ_FNHW01000006.1"/>
</dbReference>
<organism evidence="1 2">
    <name type="scientific">Fictibacillus solisalsi</name>
    <dbReference type="NCBI Taxonomy" id="459525"/>
    <lineage>
        <taxon>Bacteria</taxon>
        <taxon>Bacillati</taxon>
        <taxon>Bacillota</taxon>
        <taxon>Bacilli</taxon>
        <taxon>Bacillales</taxon>
        <taxon>Fictibacillaceae</taxon>
        <taxon>Fictibacillus</taxon>
    </lineage>
</organism>
<dbReference type="Proteomes" id="UP000199544">
    <property type="component" value="Unassembled WGS sequence"/>
</dbReference>
<dbReference type="OrthoDB" id="2737310at2"/>
<gene>
    <name evidence="1" type="ORF">SAMN04488137_4801</name>
</gene>
<reference evidence="2" key="1">
    <citation type="submission" date="2016-10" db="EMBL/GenBank/DDBJ databases">
        <authorList>
            <person name="Varghese N."/>
            <person name="Submissions S."/>
        </authorList>
    </citation>
    <scope>NUCLEOTIDE SEQUENCE [LARGE SCALE GENOMIC DNA]</scope>
    <source>
        <strain evidence="2">CGMCC 1.6854</strain>
    </source>
</reference>
<dbReference type="InterPro" id="IPR024787">
    <property type="entry name" value="EcsC"/>
</dbReference>
<keyword evidence="2" id="KW-1185">Reference proteome</keyword>
<accession>A0A1H0C5A8</accession>
<dbReference type="AlphaFoldDB" id="A0A1H0C5A8"/>
<evidence type="ECO:0000313" key="1">
    <source>
        <dbReference type="EMBL" id="SDN53007.1"/>
    </source>
</evidence>
<name>A0A1H0C5A8_9BACL</name>
<dbReference type="Pfam" id="PF12787">
    <property type="entry name" value="EcsC"/>
    <property type="match status" value="1"/>
</dbReference>
<dbReference type="PANTHER" id="PTHR41260:SF1">
    <property type="entry name" value="PROTEIN ECSC"/>
    <property type="match status" value="1"/>
</dbReference>
<dbReference type="STRING" id="459525.SAMN04488137_4801"/>
<proteinExistence type="predicted"/>
<dbReference type="EMBL" id="FNHW01000006">
    <property type="protein sequence ID" value="SDN53007.1"/>
    <property type="molecule type" value="Genomic_DNA"/>
</dbReference>